<keyword evidence="3" id="KW-1185">Reference proteome</keyword>
<dbReference type="RefSeq" id="WP_284058439.1">
    <property type="nucleotide sequence ID" value="NZ_JAMSLR010000020.1"/>
</dbReference>
<dbReference type="InterPro" id="IPR037063">
    <property type="entry name" value="PHb_sf"/>
</dbReference>
<dbReference type="Proteomes" id="UP001165306">
    <property type="component" value="Unassembled WGS sequence"/>
</dbReference>
<reference evidence="2" key="1">
    <citation type="submission" date="2022-06" db="EMBL/GenBank/DDBJ databases">
        <title>CFH 74404 Thermomicrobiaceae sp.</title>
        <authorList>
            <person name="Ming H."/>
            <person name="Li W.-J."/>
            <person name="Zhao Z."/>
        </authorList>
    </citation>
    <scope>NUCLEOTIDE SEQUENCE</scope>
    <source>
        <strain evidence="2">CFH 74404</strain>
    </source>
</reference>
<dbReference type="InterPro" id="IPR039519">
    <property type="entry name" value="YokE-like_PH"/>
</dbReference>
<name>A0AA41WIG2_9BACT</name>
<evidence type="ECO:0000259" key="1">
    <source>
        <dbReference type="Pfam" id="PF14470"/>
    </source>
</evidence>
<dbReference type="SUPFAM" id="SSF50729">
    <property type="entry name" value="PH domain-like"/>
    <property type="match status" value="1"/>
</dbReference>
<dbReference type="AlphaFoldDB" id="A0AA41WIG2"/>
<proteinExistence type="predicted"/>
<dbReference type="Gene3D" id="2.30.29.50">
    <property type="entry name" value="Bacterial Pleckstrin homology domain"/>
    <property type="match status" value="1"/>
</dbReference>
<evidence type="ECO:0000313" key="2">
    <source>
        <dbReference type="EMBL" id="MCM8750650.1"/>
    </source>
</evidence>
<protein>
    <submittedName>
        <fullName evidence="2">PH domain-containing protein</fullName>
    </submittedName>
</protein>
<sequence length="130" mass="14705">MDTQATQATAQPVYDKKDQLEKIQASLLPGEVVEAVFDLKSAGTGFIGITNKRAIIYDKAFLRKMKALVSIPYSRIYAIAAEDEEAWWGHRGFWSTSKLVLTTGKTEYEFEFRGADRAHLAHDLILRHMV</sequence>
<comment type="caution">
    <text evidence="2">The sequence shown here is derived from an EMBL/GenBank/DDBJ whole genome shotgun (WGS) entry which is preliminary data.</text>
</comment>
<evidence type="ECO:0000313" key="3">
    <source>
        <dbReference type="Proteomes" id="UP001165306"/>
    </source>
</evidence>
<organism evidence="2 3">
    <name type="scientific">Thermalbibacter longus</name>
    <dbReference type="NCBI Taxonomy" id="2951981"/>
    <lineage>
        <taxon>Bacteria</taxon>
        <taxon>Pseudomonadati</taxon>
        <taxon>Thermomicrobiota</taxon>
        <taxon>Thermomicrobia</taxon>
        <taxon>Thermomicrobiales</taxon>
        <taxon>Thermomicrobiaceae</taxon>
        <taxon>Thermalbibacter</taxon>
    </lineage>
</organism>
<dbReference type="Pfam" id="PF14470">
    <property type="entry name" value="bPH_3"/>
    <property type="match status" value="1"/>
</dbReference>
<gene>
    <name evidence="2" type="ORF">NET02_16020</name>
</gene>
<feature type="domain" description="YokE-like PH" evidence="1">
    <location>
        <begin position="41"/>
        <end position="116"/>
    </location>
</feature>
<dbReference type="EMBL" id="JAMSLR010000020">
    <property type="protein sequence ID" value="MCM8750650.1"/>
    <property type="molecule type" value="Genomic_DNA"/>
</dbReference>
<accession>A0AA41WIG2</accession>